<evidence type="ECO:0000259" key="13">
    <source>
        <dbReference type="PROSITE" id="PS50885"/>
    </source>
</evidence>
<keyword evidence="10 11" id="KW-0472">Membrane</keyword>
<dbReference type="SMART" id="SM00388">
    <property type="entry name" value="HisKA"/>
    <property type="match status" value="1"/>
</dbReference>
<accession>A0A3G8ZYZ8</accession>
<dbReference type="Proteomes" id="UP000268084">
    <property type="component" value="Chromosome"/>
</dbReference>
<protein>
    <recommendedName>
        <fullName evidence="3">histidine kinase</fullName>
        <ecNumber evidence="3">2.7.13.3</ecNumber>
    </recommendedName>
</protein>
<evidence type="ECO:0000256" key="7">
    <source>
        <dbReference type="ARBA" id="ARBA00022777"/>
    </source>
</evidence>
<dbReference type="Pfam" id="PF00512">
    <property type="entry name" value="HisKA"/>
    <property type="match status" value="1"/>
</dbReference>
<name>A0A3G8ZYZ8_9ACTN</name>
<dbReference type="SUPFAM" id="SSF47384">
    <property type="entry name" value="Homodimeric domain of signal transducing histidine kinase"/>
    <property type="match status" value="1"/>
</dbReference>
<keyword evidence="5" id="KW-0808">Transferase</keyword>
<dbReference type="SMART" id="SM00304">
    <property type="entry name" value="HAMP"/>
    <property type="match status" value="1"/>
</dbReference>
<keyword evidence="15" id="KW-1185">Reference proteome</keyword>
<comment type="catalytic activity">
    <reaction evidence="1">
        <text>ATP + protein L-histidine = ADP + protein N-phospho-L-histidine.</text>
        <dbReference type="EC" id="2.7.13.3"/>
    </reaction>
</comment>
<feature type="transmembrane region" description="Helical" evidence="11">
    <location>
        <begin position="162"/>
        <end position="184"/>
    </location>
</feature>
<proteinExistence type="predicted"/>
<evidence type="ECO:0000256" key="10">
    <source>
        <dbReference type="ARBA" id="ARBA00023136"/>
    </source>
</evidence>
<reference evidence="14 15" key="2">
    <citation type="submission" date="2018-12" db="EMBL/GenBank/DDBJ databases">
        <title>Nakamurella antarcticus sp. nov., isolated from Antarctica South Shetland Islands soil.</title>
        <authorList>
            <person name="Peng F."/>
        </authorList>
    </citation>
    <scope>NUCLEOTIDE SEQUENCE [LARGE SCALE GENOMIC DNA]</scope>
    <source>
        <strain evidence="14 15">S14-144</strain>
    </source>
</reference>
<dbReference type="Gene3D" id="3.30.565.10">
    <property type="entry name" value="Histidine kinase-like ATPase, C-terminal domain"/>
    <property type="match status" value="1"/>
</dbReference>
<dbReference type="InterPro" id="IPR036097">
    <property type="entry name" value="HisK_dim/P_sf"/>
</dbReference>
<dbReference type="EC" id="2.7.13.3" evidence="3"/>
<dbReference type="InterPro" id="IPR003594">
    <property type="entry name" value="HATPase_dom"/>
</dbReference>
<dbReference type="Pfam" id="PF02518">
    <property type="entry name" value="HATPase_c"/>
    <property type="match status" value="1"/>
</dbReference>
<dbReference type="Gene3D" id="1.10.287.130">
    <property type="match status" value="1"/>
</dbReference>
<reference evidence="14 15" key="1">
    <citation type="submission" date="2018-11" db="EMBL/GenBank/DDBJ databases">
        <authorList>
            <person name="Da X."/>
        </authorList>
    </citation>
    <scope>NUCLEOTIDE SEQUENCE [LARGE SCALE GENOMIC DNA]</scope>
    <source>
        <strain evidence="14 15">S14-144</strain>
    </source>
</reference>
<dbReference type="InterPro" id="IPR003661">
    <property type="entry name" value="HisK_dim/P_dom"/>
</dbReference>
<dbReference type="InterPro" id="IPR003660">
    <property type="entry name" value="HAMP_dom"/>
</dbReference>
<evidence type="ECO:0000313" key="14">
    <source>
        <dbReference type="EMBL" id="AZI58791.1"/>
    </source>
</evidence>
<dbReference type="RefSeq" id="WP_124799695.1">
    <property type="nucleotide sequence ID" value="NZ_CP034170.1"/>
</dbReference>
<keyword evidence="9" id="KW-0902">Two-component regulatory system</keyword>
<keyword evidence="6 11" id="KW-0812">Transmembrane</keyword>
<dbReference type="InterPro" id="IPR005467">
    <property type="entry name" value="His_kinase_dom"/>
</dbReference>
<dbReference type="PANTHER" id="PTHR45436:SF5">
    <property type="entry name" value="SENSOR HISTIDINE KINASE TRCS"/>
    <property type="match status" value="1"/>
</dbReference>
<feature type="domain" description="HAMP" evidence="13">
    <location>
        <begin position="186"/>
        <end position="239"/>
    </location>
</feature>
<dbReference type="KEGG" id="nak:EH165_12250"/>
<evidence type="ECO:0000256" key="3">
    <source>
        <dbReference type="ARBA" id="ARBA00012438"/>
    </source>
</evidence>
<evidence type="ECO:0000256" key="6">
    <source>
        <dbReference type="ARBA" id="ARBA00022692"/>
    </source>
</evidence>
<dbReference type="InterPro" id="IPR036890">
    <property type="entry name" value="HATPase_C_sf"/>
</dbReference>
<dbReference type="Gene3D" id="6.10.340.10">
    <property type="match status" value="1"/>
</dbReference>
<dbReference type="PROSITE" id="PS50109">
    <property type="entry name" value="HIS_KIN"/>
    <property type="match status" value="1"/>
</dbReference>
<organism evidence="14 15">
    <name type="scientific">Nakamurella antarctica</name>
    <dbReference type="NCBI Taxonomy" id="1902245"/>
    <lineage>
        <taxon>Bacteria</taxon>
        <taxon>Bacillati</taxon>
        <taxon>Actinomycetota</taxon>
        <taxon>Actinomycetes</taxon>
        <taxon>Nakamurellales</taxon>
        <taxon>Nakamurellaceae</taxon>
        <taxon>Nakamurella</taxon>
    </lineage>
</organism>
<dbReference type="PRINTS" id="PR00344">
    <property type="entry name" value="BCTRLSENSOR"/>
</dbReference>
<dbReference type="CDD" id="cd00082">
    <property type="entry name" value="HisKA"/>
    <property type="match status" value="1"/>
</dbReference>
<dbReference type="SUPFAM" id="SSF158472">
    <property type="entry name" value="HAMP domain-like"/>
    <property type="match status" value="1"/>
</dbReference>
<dbReference type="OrthoDB" id="9786919at2"/>
<evidence type="ECO:0000256" key="2">
    <source>
        <dbReference type="ARBA" id="ARBA00004236"/>
    </source>
</evidence>
<evidence type="ECO:0000256" key="5">
    <source>
        <dbReference type="ARBA" id="ARBA00022679"/>
    </source>
</evidence>
<dbReference type="GO" id="GO:0000155">
    <property type="term" value="F:phosphorelay sensor kinase activity"/>
    <property type="evidence" value="ECO:0007669"/>
    <property type="project" value="InterPro"/>
</dbReference>
<dbReference type="InterPro" id="IPR004358">
    <property type="entry name" value="Sig_transdc_His_kin-like_C"/>
</dbReference>
<feature type="transmembrane region" description="Helical" evidence="11">
    <location>
        <begin position="17"/>
        <end position="39"/>
    </location>
</feature>
<evidence type="ECO:0000256" key="1">
    <source>
        <dbReference type="ARBA" id="ARBA00000085"/>
    </source>
</evidence>
<sequence>MRVELNPERWNVRLRSAFASVVVVGFALVAASGLLLFLLKHSLENAGRADAQTRTQQLVAALRTEPAAQLDQILLANDGNTLLTQILDSSGAIVQASAGAPAIPMTPERPSVGEYVDAGRTELGDDLGRFLVVAQGAAGIDGNYVVIVGSSQEATESVLHTVALFLVGGIPLILAVTGVANFWLVGRSLRPVESIRRRVSEISSADLSERVPVPAASDEIAQLATTMNDMLARLESGQLAQRRFVGDASHELRSPLSTIVAGLELVQYRPALLDKEMVAGTLLPEARRMQQLVSDLLLLASADERGLHPRFADVDIDDLLHSELRRIKDVHHRGPDAPAVAITHSIAAVQVVGDASQLTRAIRNISDNALRHSRSRVHIVVEELAEHVAVSVSDDGPGIATVDRERALARFVRLDDDRARSGGGTGLGLAITQEIVAAHHGRVVIDESEWGGAKVTLLLPRTQPTSR</sequence>
<keyword evidence="7" id="KW-0418">Kinase</keyword>
<dbReference type="Pfam" id="PF00672">
    <property type="entry name" value="HAMP"/>
    <property type="match status" value="1"/>
</dbReference>
<evidence type="ECO:0000313" key="15">
    <source>
        <dbReference type="Proteomes" id="UP000268084"/>
    </source>
</evidence>
<dbReference type="AlphaFoldDB" id="A0A3G8ZYZ8"/>
<evidence type="ECO:0000256" key="9">
    <source>
        <dbReference type="ARBA" id="ARBA00023012"/>
    </source>
</evidence>
<dbReference type="InterPro" id="IPR050428">
    <property type="entry name" value="TCS_sensor_his_kinase"/>
</dbReference>
<evidence type="ECO:0000256" key="4">
    <source>
        <dbReference type="ARBA" id="ARBA00022553"/>
    </source>
</evidence>
<dbReference type="GO" id="GO:0005886">
    <property type="term" value="C:plasma membrane"/>
    <property type="evidence" value="ECO:0007669"/>
    <property type="project" value="UniProtKB-SubCell"/>
</dbReference>
<comment type="subcellular location">
    <subcellularLocation>
        <location evidence="2">Cell membrane</location>
    </subcellularLocation>
</comment>
<dbReference type="CDD" id="cd06225">
    <property type="entry name" value="HAMP"/>
    <property type="match status" value="1"/>
</dbReference>
<dbReference type="SMART" id="SM00387">
    <property type="entry name" value="HATPase_c"/>
    <property type="match status" value="1"/>
</dbReference>
<evidence type="ECO:0000259" key="12">
    <source>
        <dbReference type="PROSITE" id="PS50109"/>
    </source>
</evidence>
<evidence type="ECO:0000256" key="8">
    <source>
        <dbReference type="ARBA" id="ARBA00022989"/>
    </source>
</evidence>
<evidence type="ECO:0000256" key="11">
    <source>
        <dbReference type="SAM" id="Phobius"/>
    </source>
</evidence>
<keyword evidence="4" id="KW-0597">Phosphoprotein</keyword>
<dbReference type="EMBL" id="CP034170">
    <property type="protein sequence ID" value="AZI58791.1"/>
    <property type="molecule type" value="Genomic_DNA"/>
</dbReference>
<dbReference type="PROSITE" id="PS50885">
    <property type="entry name" value="HAMP"/>
    <property type="match status" value="1"/>
</dbReference>
<dbReference type="PANTHER" id="PTHR45436">
    <property type="entry name" value="SENSOR HISTIDINE KINASE YKOH"/>
    <property type="match status" value="1"/>
</dbReference>
<dbReference type="SUPFAM" id="SSF55874">
    <property type="entry name" value="ATPase domain of HSP90 chaperone/DNA topoisomerase II/histidine kinase"/>
    <property type="match status" value="1"/>
</dbReference>
<gene>
    <name evidence="14" type="ORF">EH165_12250</name>
</gene>
<keyword evidence="8 11" id="KW-1133">Transmembrane helix</keyword>
<feature type="domain" description="Histidine kinase" evidence="12">
    <location>
        <begin position="247"/>
        <end position="463"/>
    </location>
</feature>